<evidence type="ECO:0000259" key="1">
    <source>
        <dbReference type="Pfam" id="PF13622"/>
    </source>
</evidence>
<sequence length="273" mass="28839">MVERSRALDGDLPEAFYRPLGGGRFASTPATAGPWSPSLQHAGPVAGLMGRAFERTDPVPGTRVARVTVEILSPVPVAELEVSARVVRPGRRVALLEGEMTHEGRPVVRATAWRIMATPAEVPEAVHAPAPPPLPDAGRTFTAPGLHTHGYLSAMEWRIAEGSFFEPGPGTTWARARIPLVAGEADSPLVRALTLADSASGVGSQLDLAKWMIINTDLTVALHRDPAGEWLCMAASLSVSPRGGALCEATLADGHGVFGRVLQTMFVDTQPTP</sequence>
<keyword evidence="4" id="KW-1185">Reference proteome</keyword>
<feature type="domain" description="Acyl-CoA thioesterase-like N-terminal HotDog" evidence="1">
    <location>
        <begin position="32"/>
        <end position="114"/>
    </location>
</feature>
<protein>
    <submittedName>
        <fullName evidence="3">Thioesterase family protein</fullName>
    </submittedName>
</protein>
<feature type="domain" description="Acyl-CoA thioesterase-like C-terminal" evidence="2">
    <location>
        <begin position="135"/>
        <end position="267"/>
    </location>
</feature>
<dbReference type="Proteomes" id="UP000462055">
    <property type="component" value="Unassembled WGS sequence"/>
</dbReference>
<reference evidence="3" key="1">
    <citation type="submission" date="2019-12" db="EMBL/GenBank/DDBJ databases">
        <title>Actinomadura physcomitrii sp. nov., a novel actinomycete isolated from moss [Physcomitrium sphaericum (Ludw) Fuernr].</title>
        <authorList>
            <person name="Zhuang X."/>
        </authorList>
    </citation>
    <scope>NUCLEOTIDE SEQUENCE [LARGE SCALE GENOMIC DNA]</scope>
    <source>
        <strain evidence="3">LD22</strain>
    </source>
</reference>
<dbReference type="Pfam" id="PF20789">
    <property type="entry name" value="4HBT_3C"/>
    <property type="match status" value="1"/>
</dbReference>
<evidence type="ECO:0000313" key="3">
    <source>
        <dbReference type="EMBL" id="MWA05471.1"/>
    </source>
</evidence>
<name>A0A6I4MQ25_9ACTN</name>
<dbReference type="InterPro" id="IPR029069">
    <property type="entry name" value="HotDog_dom_sf"/>
</dbReference>
<gene>
    <name evidence="3" type="ORF">F8568_034930</name>
</gene>
<dbReference type="EMBL" id="WBMS02000038">
    <property type="protein sequence ID" value="MWA05471.1"/>
    <property type="molecule type" value="Genomic_DNA"/>
</dbReference>
<dbReference type="Gene3D" id="2.40.160.210">
    <property type="entry name" value="Acyl-CoA thioesterase, double hotdog domain"/>
    <property type="match status" value="1"/>
</dbReference>
<dbReference type="InterPro" id="IPR042171">
    <property type="entry name" value="Acyl-CoA_hotdog"/>
</dbReference>
<evidence type="ECO:0000259" key="2">
    <source>
        <dbReference type="Pfam" id="PF20789"/>
    </source>
</evidence>
<evidence type="ECO:0000313" key="4">
    <source>
        <dbReference type="Proteomes" id="UP000462055"/>
    </source>
</evidence>
<dbReference type="InterPro" id="IPR049449">
    <property type="entry name" value="TesB_ACOT8-like_N"/>
</dbReference>
<accession>A0A6I4MQ25</accession>
<comment type="caution">
    <text evidence="3">The sequence shown here is derived from an EMBL/GenBank/DDBJ whole genome shotgun (WGS) entry which is preliminary data.</text>
</comment>
<dbReference type="AlphaFoldDB" id="A0A6I4MQ25"/>
<organism evidence="3 4">
    <name type="scientific">Actinomadura physcomitrii</name>
    <dbReference type="NCBI Taxonomy" id="2650748"/>
    <lineage>
        <taxon>Bacteria</taxon>
        <taxon>Bacillati</taxon>
        <taxon>Actinomycetota</taxon>
        <taxon>Actinomycetes</taxon>
        <taxon>Streptosporangiales</taxon>
        <taxon>Thermomonosporaceae</taxon>
        <taxon>Actinomadura</taxon>
    </lineage>
</organism>
<dbReference type="SUPFAM" id="SSF54637">
    <property type="entry name" value="Thioesterase/thiol ester dehydrase-isomerase"/>
    <property type="match status" value="2"/>
</dbReference>
<dbReference type="InterPro" id="IPR049450">
    <property type="entry name" value="ACOT8-like_C"/>
</dbReference>
<proteinExistence type="predicted"/>
<dbReference type="Pfam" id="PF13622">
    <property type="entry name" value="4HBT_3"/>
    <property type="match status" value="1"/>
</dbReference>